<evidence type="ECO:0000313" key="3">
    <source>
        <dbReference type="EMBL" id="ORB61729.1"/>
    </source>
</evidence>
<accession>A0A1X0JFP3</accession>
<proteinExistence type="predicted"/>
<comment type="caution">
    <text evidence="3">The sequence shown here is derived from an EMBL/GenBank/DDBJ whole genome shotgun (WGS) entry which is preliminary data.</text>
</comment>
<dbReference type="InterPro" id="IPR038378">
    <property type="entry name" value="MHB_sf"/>
</dbReference>
<reference evidence="3 4" key="1">
    <citation type="submission" date="2017-02" db="EMBL/GenBank/DDBJ databases">
        <title>The new phylogeny of genus Mycobacterium.</title>
        <authorList>
            <person name="Tortoli E."/>
            <person name="Trovato A."/>
            <person name="Cirillo D.M."/>
        </authorList>
    </citation>
    <scope>NUCLEOTIDE SEQUENCE [LARGE SCALE GENOMIC DNA]</scope>
    <source>
        <strain evidence="3 4">DSM 44338</strain>
    </source>
</reference>
<name>A0A1X0JFP3_9MYCO</name>
<keyword evidence="1" id="KW-0732">Signal</keyword>
<evidence type="ECO:0000259" key="2">
    <source>
        <dbReference type="Pfam" id="PF16525"/>
    </source>
</evidence>
<gene>
    <name evidence="3" type="ORF">BST47_26505</name>
</gene>
<organism evidence="3 4">
    <name type="scientific">Mycolicibacterium tusciae</name>
    <dbReference type="NCBI Taxonomy" id="75922"/>
    <lineage>
        <taxon>Bacteria</taxon>
        <taxon>Bacillati</taxon>
        <taxon>Actinomycetota</taxon>
        <taxon>Actinomycetes</taxon>
        <taxon>Mycobacteriales</taxon>
        <taxon>Mycobacteriaceae</taxon>
        <taxon>Mycolicibacterium</taxon>
    </lineage>
</organism>
<dbReference type="NCBIfam" id="TIGR04529">
    <property type="entry name" value="MTB_hemophore"/>
    <property type="match status" value="1"/>
</dbReference>
<feature type="signal peptide" evidence="1">
    <location>
        <begin position="1"/>
        <end position="37"/>
    </location>
</feature>
<keyword evidence="4" id="KW-1185">Reference proteome</keyword>
<dbReference type="InterPro" id="IPR032407">
    <property type="entry name" value="MHB"/>
</dbReference>
<dbReference type="Pfam" id="PF16525">
    <property type="entry name" value="MHB"/>
    <property type="match status" value="1"/>
</dbReference>
<evidence type="ECO:0000313" key="4">
    <source>
        <dbReference type="Proteomes" id="UP000192411"/>
    </source>
</evidence>
<dbReference type="Proteomes" id="UP000192411">
    <property type="component" value="Unassembled WGS sequence"/>
</dbReference>
<feature type="domain" description="Haemophore haem-binding" evidence="2">
    <location>
        <begin position="42"/>
        <end position="119"/>
    </location>
</feature>
<dbReference type="GO" id="GO:0020037">
    <property type="term" value="F:heme binding"/>
    <property type="evidence" value="ECO:0007669"/>
    <property type="project" value="InterPro"/>
</dbReference>
<dbReference type="Gene3D" id="1.20.20.20">
    <property type="entry name" value="Haemophore, haem-binding domain"/>
    <property type="match status" value="1"/>
</dbReference>
<feature type="chain" id="PRO_5010870888" description="Haemophore haem-binding domain-containing protein" evidence="1">
    <location>
        <begin position="38"/>
        <end position="160"/>
    </location>
</feature>
<sequence length="160" mass="16319">MNKHMHGGRVPRRVVRAAAAGVAAGIVAFAAAGAAAAQPPPDPCSPAAVMRAHAAAMTQMADYLDSRPDVQQVFIDARSQGTPEERRAAIKAYTDTHPDVAATFQNIHQPVRDLSARCGLPMHQGMMPGGMAPGGMAPGAMSPGAMAPGEMAPGGMSPGQ</sequence>
<dbReference type="STRING" id="75922.BST47_26505"/>
<dbReference type="OrthoDB" id="4752309at2"/>
<dbReference type="EMBL" id="MVIM01000021">
    <property type="protein sequence ID" value="ORB61729.1"/>
    <property type="molecule type" value="Genomic_DNA"/>
</dbReference>
<evidence type="ECO:0000256" key="1">
    <source>
        <dbReference type="SAM" id="SignalP"/>
    </source>
</evidence>
<protein>
    <recommendedName>
        <fullName evidence="2">Haemophore haem-binding domain-containing protein</fullName>
    </recommendedName>
</protein>
<dbReference type="AlphaFoldDB" id="A0A1X0JFP3"/>